<reference evidence="3 4" key="1">
    <citation type="submission" date="2016-07" db="EMBL/GenBank/DDBJ databases">
        <title>Enhancement of antibiotic productionsby engineered nitrateutilization in actinobacteria.</title>
        <authorList>
            <person name="Meng S.C."/>
        </authorList>
    </citation>
    <scope>NUCLEOTIDE SEQUENCE [LARGE SCALE GENOMIC DNA]</scope>
    <source>
        <strain evidence="3 4">NRRL 2936</strain>
    </source>
</reference>
<evidence type="ECO:0000256" key="1">
    <source>
        <dbReference type="SAM" id="MobiDB-lite"/>
    </source>
</evidence>
<dbReference type="EMBL" id="CP016438">
    <property type="protein sequence ID" value="ANS69719.1"/>
    <property type="molecule type" value="Genomic_DNA"/>
</dbReference>
<evidence type="ECO:0000256" key="2">
    <source>
        <dbReference type="SAM" id="SignalP"/>
    </source>
</evidence>
<sequence>MKRAYAAAVAAVALMVGTAGPVSARDLHRTGQGDGHGNGNGRLPGREHIAMRTVREGGHTRVVPADAQRLIAAGRLDRRLFDVTELSGRAVRDSHGQGLKVIVGYQGAAGAAKADGRETDGTEVRRTLTSLNAKRSAPGTPPTCGPR</sequence>
<keyword evidence="4" id="KW-1185">Reference proteome</keyword>
<proteinExistence type="predicted"/>
<dbReference type="AlphaFoldDB" id="A0A1B1MM91"/>
<evidence type="ECO:0000313" key="3">
    <source>
        <dbReference type="EMBL" id="ANS69719.1"/>
    </source>
</evidence>
<gene>
    <name evidence="3" type="ORF">SLINC_7495</name>
</gene>
<dbReference type="OrthoDB" id="614750at2"/>
<feature type="region of interest" description="Disordered" evidence="1">
    <location>
        <begin position="128"/>
        <end position="147"/>
    </location>
</feature>
<organism evidence="3 4">
    <name type="scientific">Streptomyces lincolnensis</name>
    <dbReference type="NCBI Taxonomy" id="1915"/>
    <lineage>
        <taxon>Bacteria</taxon>
        <taxon>Bacillati</taxon>
        <taxon>Actinomycetota</taxon>
        <taxon>Actinomycetes</taxon>
        <taxon>Kitasatosporales</taxon>
        <taxon>Streptomycetaceae</taxon>
        <taxon>Streptomyces</taxon>
    </lineage>
</organism>
<name>A0A1B1MM91_STRLN</name>
<feature type="region of interest" description="Disordered" evidence="1">
    <location>
        <begin position="25"/>
        <end position="45"/>
    </location>
</feature>
<keyword evidence="2" id="KW-0732">Signal</keyword>
<feature type="chain" id="PRO_5044292300" evidence="2">
    <location>
        <begin position="25"/>
        <end position="147"/>
    </location>
</feature>
<accession>A0A1B1MM91</accession>
<dbReference type="KEGG" id="sls:SLINC_7495"/>
<feature type="compositionally biased region" description="Gly residues" evidence="1">
    <location>
        <begin position="32"/>
        <end position="42"/>
    </location>
</feature>
<evidence type="ECO:0000313" key="4">
    <source>
        <dbReference type="Proteomes" id="UP000092598"/>
    </source>
</evidence>
<dbReference type="Proteomes" id="UP000092598">
    <property type="component" value="Chromosome"/>
</dbReference>
<feature type="signal peptide" evidence="2">
    <location>
        <begin position="1"/>
        <end position="24"/>
    </location>
</feature>
<dbReference type="STRING" id="1915.SLINC_7495"/>
<protein>
    <submittedName>
        <fullName evidence="3">1,4-dihydropyridine enantioselective esterase</fullName>
    </submittedName>
</protein>